<evidence type="ECO:0000256" key="1">
    <source>
        <dbReference type="ARBA" id="ARBA00004613"/>
    </source>
</evidence>
<keyword evidence="3" id="KW-0964">Secreted</keyword>
<gene>
    <name evidence="8" type="ORF">HPBE_LOCUS1197</name>
</gene>
<dbReference type="AlphaFoldDB" id="A0A183F4V4"/>
<feature type="signal peptide" evidence="7">
    <location>
        <begin position="1"/>
        <end position="27"/>
    </location>
</feature>
<sequence>MSLEMLIKTTSSSICALVLYVCCVSYAFQCCPPPRDGPKHFGEVKLSWKNADDTQDFEASIAFNFRNGKPTFIRFGKRAQPSFIRFGRAQPSFIRFGRRAPDSVMEPNHLRTEVVSSLENEILSLSKMGDIPQSSNTSCQ</sequence>
<keyword evidence="7" id="KW-0732">Signal</keyword>
<evidence type="ECO:0000256" key="7">
    <source>
        <dbReference type="SAM" id="SignalP"/>
    </source>
</evidence>
<protein>
    <submittedName>
        <fullName evidence="10">DOMON domain-containing protein</fullName>
    </submittedName>
</protein>
<evidence type="ECO:0000256" key="5">
    <source>
        <dbReference type="ARBA" id="ARBA00022815"/>
    </source>
</evidence>
<name>A0A183F4V4_HELPZ</name>
<evidence type="ECO:0000256" key="2">
    <source>
        <dbReference type="ARBA" id="ARBA00006356"/>
    </source>
</evidence>
<dbReference type="Proteomes" id="UP000050761">
    <property type="component" value="Unassembled WGS sequence"/>
</dbReference>
<evidence type="ECO:0000256" key="3">
    <source>
        <dbReference type="ARBA" id="ARBA00022525"/>
    </source>
</evidence>
<dbReference type="GO" id="GO:0005576">
    <property type="term" value="C:extracellular region"/>
    <property type="evidence" value="ECO:0007669"/>
    <property type="project" value="UniProtKB-SubCell"/>
</dbReference>
<proteinExistence type="inferred from homology"/>
<keyword evidence="9" id="KW-1185">Reference proteome</keyword>
<evidence type="ECO:0000256" key="6">
    <source>
        <dbReference type="ARBA" id="ARBA00023320"/>
    </source>
</evidence>
<dbReference type="OrthoDB" id="5813613at2759"/>
<keyword evidence="5" id="KW-0027">Amidation</keyword>
<evidence type="ECO:0000313" key="10">
    <source>
        <dbReference type="WBParaSite" id="HPBE_0000119601-mRNA-1"/>
    </source>
</evidence>
<comment type="subcellular location">
    <subcellularLocation>
        <location evidence="1">Secreted</location>
    </subcellularLocation>
</comment>
<organism evidence="9 10">
    <name type="scientific">Heligmosomoides polygyrus</name>
    <name type="common">Parasitic roundworm</name>
    <dbReference type="NCBI Taxonomy" id="6339"/>
    <lineage>
        <taxon>Eukaryota</taxon>
        <taxon>Metazoa</taxon>
        <taxon>Ecdysozoa</taxon>
        <taxon>Nematoda</taxon>
        <taxon>Chromadorea</taxon>
        <taxon>Rhabditida</taxon>
        <taxon>Rhabditina</taxon>
        <taxon>Rhabditomorpha</taxon>
        <taxon>Strongyloidea</taxon>
        <taxon>Heligmosomidae</taxon>
        <taxon>Heligmosomoides</taxon>
    </lineage>
</organism>
<keyword evidence="4" id="KW-0165">Cleavage on pair of basic residues</keyword>
<dbReference type="EMBL" id="UZAH01001212">
    <property type="protein sequence ID" value="VDO19579.1"/>
    <property type="molecule type" value="Genomic_DNA"/>
</dbReference>
<keyword evidence="6" id="KW-0527">Neuropeptide</keyword>
<comment type="similarity">
    <text evidence="2">Belongs to the FARP (FMRFamide related peptide) family.</text>
</comment>
<accession>A0A3P7THF5</accession>
<feature type="chain" id="PRO_5044551245" evidence="7">
    <location>
        <begin position="28"/>
        <end position="140"/>
    </location>
</feature>
<dbReference type="WBParaSite" id="HPBE_0000119601-mRNA-1">
    <property type="protein sequence ID" value="HPBE_0000119601-mRNA-1"/>
    <property type="gene ID" value="HPBE_0000119601"/>
</dbReference>
<evidence type="ECO:0000256" key="4">
    <source>
        <dbReference type="ARBA" id="ARBA00022685"/>
    </source>
</evidence>
<evidence type="ECO:0000313" key="8">
    <source>
        <dbReference type="EMBL" id="VDO19579.1"/>
    </source>
</evidence>
<dbReference type="Pfam" id="PF01581">
    <property type="entry name" value="FARP"/>
    <property type="match status" value="2"/>
</dbReference>
<reference evidence="8 9" key="1">
    <citation type="submission" date="2018-11" db="EMBL/GenBank/DDBJ databases">
        <authorList>
            <consortium name="Pathogen Informatics"/>
        </authorList>
    </citation>
    <scope>NUCLEOTIDE SEQUENCE [LARGE SCALE GENOMIC DNA]</scope>
</reference>
<dbReference type="GO" id="GO:0007218">
    <property type="term" value="P:neuropeptide signaling pathway"/>
    <property type="evidence" value="ECO:0007669"/>
    <property type="project" value="UniProtKB-KW"/>
</dbReference>
<evidence type="ECO:0000313" key="9">
    <source>
        <dbReference type="Proteomes" id="UP000050761"/>
    </source>
</evidence>
<accession>A0A183F4V4</accession>
<dbReference type="InterPro" id="IPR002544">
    <property type="entry name" value="FMRFamid-related_peptide-like"/>
</dbReference>
<reference evidence="10" key="2">
    <citation type="submission" date="2019-09" db="UniProtKB">
        <authorList>
            <consortium name="WormBaseParasite"/>
        </authorList>
    </citation>
    <scope>IDENTIFICATION</scope>
</reference>